<proteinExistence type="predicted"/>
<dbReference type="Pfam" id="PF01459">
    <property type="entry name" value="Porin_3"/>
    <property type="match status" value="1"/>
</dbReference>
<dbReference type="InterPro" id="IPR013187">
    <property type="entry name" value="F-box-assoc_dom_typ3"/>
</dbReference>
<gene>
    <name evidence="2" type="ORF">QYE76_067460</name>
</gene>
<keyword evidence="3" id="KW-1185">Reference proteome</keyword>
<sequence>MLDPQDFPPAFLERSLRTDRTRRPSVLPWSLPSLSSSVVPAPAAEDGRALPDSAWSASLTGIRPLSSGTCIAQAVINASVGLNASILGNFSAVVGTKATAFGADAAFDTASGDCTKYNALVSHTNQDLTASLNLHGVFSAAARCLKLGQPAQGRTCRNPSAHPGQRSCRLRAVCPSWRALTSSPMFIAEHKSRHTAPLLAVAYRDQDIANGVDVVDLSGNIVRRIPSIESDIVVEDESGHVFAVIPVSRDSISVLRTRLDRICFTRELYPLGLWVLNPATGVTLVLPQCHSEELAHDDEIRANYGRGQVESCALGQVSSTGEYKVIRIATIGDRQLCEVITFDGAYCGKWRRKQSPPALVFASRGEHMRCAVVDGVVYFLMDFYSNYFSTGVLTIEPGSIASFNLETEEWMGTLRGPGPVRTFVEDHENFCYAHLNLQLSLAELDFSLVTVHNNHNISMDLWFLTDFENAIWEKKYYFLPPIANLGVHPFLVLHDGRILFSHAGGLLKSYDPKSGTYADALEVRDSRSIGIYTGSLLSL</sequence>
<dbReference type="AlphaFoldDB" id="A0AAD8WBP2"/>
<evidence type="ECO:0000259" key="1">
    <source>
        <dbReference type="Pfam" id="PF08268"/>
    </source>
</evidence>
<dbReference type="Pfam" id="PF08268">
    <property type="entry name" value="FBA_3"/>
    <property type="match status" value="1"/>
</dbReference>
<comment type="caution">
    <text evidence="2">The sequence shown here is derived from an EMBL/GenBank/DDBJ whole genome shotgun (WGS) entry which is preliminary data.</text>
</comment>
<name>A0AAD8WBP2_LOLMU</name>
<evidence type="ECO:0000313" key="3">
    <source>
        <dbReference type="Proteomes" id="UP001231189"/>
    </source>
</evidence>
<feature type="domain" description="F-box associated beta-propeller type 3" evidence="1">
    <location>
        <begin position="262"/>
        <end position="484"/>
    </location>
</feature>
<reference evidence="2" key="1">
    <citation type="submission" date="2023-07" db="EMBL/GenBank/DDBJ databases">
        <title>A chromosome-level genome assembly of Lolium multiflorum.</title>
        <authorList>
            <person name="Chen Y."/>
            <person name="Copetti D."/>
            <person name="Kolliker R."/>
            <person name="Studer B."/>
        </authorList>
    </citation>
    <scope>NUCLEOTIDE SEQUENCE</scope>
    <source>
        <strain evidence="2">02402/16</strain>
        <tissue evidence="2">Leaf</tissue>
    </source>
</reference>
<dbReference type="Gene3D" id="2.40.160.10">
    <property type="entry name" value="Porin"/>
    <property type="match status" value="1"/>
</dbReference>
<dbReference type="InterPro" id="IPR023614">
    <property type="entry name" value="Porin_dom_sf"/>
</dbReference>
<accession>A0AAD8WBP2</accession>
<organism evidence="2 3">
    <name type="scientific">Lolium multiflorum</name>
    <name type="common">Italian ryegrass</name>
    <name type="synonym">Lolium perenne subsp. multiflorum</name>
    <dbReference type="NCBI Taxonomy" id="4521"/>
    <lineage>
        <taxon>Eukaryota</taxon>
        <taxon>Viridiplantae</taxon>
        <taxon>Streptophyta</taxon>
        <taxon>Embryophyta</taxon>
        <taxon>Tracheophyta</taxon>
        <taxon>Spermatophyta</taxon>
        <taxon>Magnoliopsida</taxon>
        <taxon>Liliopsida</taxon>
        <taxon>Poales</taxon>
        <taxon>Poaceae</taxon>
        <taxon>BOP clade</taxon>
        <taxon>Pooideae</taxon>
        <taxon>Poodae</taxon>
        <taxon>Poeae</taxon>
        <taxon>Poeae Chloroplast Group 2 (Poeae type)</taxon>
        <taxon>Loliodinae</taxon>
        <taxon>Loliinae</taxon>
        <taxon>Lolium</taxon>
    </lineage>
</organism>
<dbReference type="EMBL" id="JAUUTY010000004">
    <property type="protein sequence ID" value="KAK1649655.1"/>
    <property type="molecule type" value="Genomic_DNA"/>
</dbReference>
<protein>
    <recommendedName>
        <fullName evidence="1">F-box associated beta-propeller type 3 domain-containing protein</fullName>
    </recommendedName>
</protein>
<dbReference type="PANTHER" id="PTHR31111:SF133">
    <property type="entry name" value="OS07G0196600 PROTEIN"/>
    <property type="match status" value="1"/>
</dbReference>
<dbReference type="InterPro" id="IPR027246">
    <property type="entry name" value="Porin_Euk/Tom40"/>
</dbReference>
<dbReference type="GO" id="GO:0005741">
    <property type="term" value="C:mitochondrial outer membrane"/>
    <property type="evidence" value="ECO:0007669"/>
    <property type="project" value="InterPro"/>
</dbReference>
<dbReference type="PANTHER" id="PTHR31111">
    <property type="entry name" value="BNAA05G37150D PROTEIN-RELATED"/>
    <property type="match status" value="1"/>
</dbReference>
<dbReference type="Proteomes" id="UP001231189">
    <property type="component" value="Unassembled WGS sequence"/>
</dbReference>
<evidence type="ECO:0000313" key="2">
    <source>
        <dbReference type="EMBL" id="KAK1649655.1"/>
    </source>
</evidence>
<dbReference type="GO" id="GO:0055085">
    <property type="term" value="P:transmembrane transport"/>
    <property type="evidence" value="ECO:0007669"/>
    <property type="project" value="InterPro"/>
</dbReference>